<feature type="transmembrane region" description="Helical" evidence="6">
    <location>
        <begin position="172"/>
        <end position="189"/>
    </location>
</feature>
<dbReference type="Proteomes" id="UP000774617">
    <property type="component" value="Unassembled WGS sequence"/>
</dbReference>
<feature type="transmembrane region" description="Helical" evidence="6">
    <location>
        <begin position="336"/>
        <end position="354"/>
    </location>
</feature>
<comment type="subcellular location">
    <subcellularLocation>
        <location evidence="1">Membrane</location>
        <topology evidence="1">Multi-pass membrane protein</topology>
    </subcellularLocation>
</comment>
<name>A0ABQ8GIF4_9PEZI</name>
<dbReference type="PANTHER" id="PTHR43791">
    <property type="entry name" value="PERMEASE-RELATED"/>
    <property type="match status" value="1"/>
</dbReference>
<sequence>MTETPDSQKLSASQDVAALPGDGMQEFASSAVNRRLLLKTDLIVLPLIVLTSTLAFLDKNGMAYAAVWGMKKDANLKGQEYSWLGSIFYFGYLAAEFPTLWLLPKIPIGKYIGFCLFCWGLCLCCMAACHNFGGLATVRFLLGVFEAGILPALMMMNSMWWRREEQPLRTALWYNTFAGIFGGILSYAIGKINGSLSTWKYIFLIYGAVTMGYGILVFVALPDRPDKAWFFSALEKKAAFIRTAENQTEAKKHRDWKSAHIWEAVQDPKYWCVVVFTIAQSITNAGITNFNPLIIAGYGFSQSKTTLMATPQAAVALVAQVFCTTLAFFIPNIRCILWVVGTLPALAGAVMIHVLDVQTQRSASLAGVYLMGFYNVSWVLMLSLQSSNTAGETKKSFCSVSVAVFYAVGNIVGPQFFQESQNPHYPLGISAMLCCFAIMAATGVIYGLICVVENRRRDGIYGKPVAALEDPSLSTEAEDRTDFENTNFRYVY</sequence>
<keyword evidence="8" id="KW-1185">Reference proteome</keyword>
<feature type="transmembrane region" description="Helical" evidence="6">
    <location>
        <begin position="429"/>
        <end position="452"/>
    </location>
</feature>
<keyword evidence="4 6" id="KW-1133">Transmembrane helix</keyword>
<protein>
    <submittedName>
        <fullName evidence="7">Allantoate permease</fullName>
    </submittedName>
</protein>
<feature type="transmembrane region" description="Helical" evidence="6">
    <location>
        <begin position="108"/>
        <end position="128"/>
    </location>
</feature>
<feature type="transmembrane region" description="Helical" evidence="6">
    <location>
        <begin position="366"/>
        <end position="384"/>
    </location>
</feature>
<evidence type="ECO:0000313" key="7">
    <source>
        <dbReference type="EMBL" id="KAH7056004.1"/>
    </source>
</evidence>
<feature type="transmembrane region" description="Helical" evidence="6">
    <location>
        <begin position="309"/>
        <end position="329"/>
    </location>
</feature>
<evidence type="ECO:0000256" key="5">
    <source>
        <dbReference type="ARBA" id="ARBA00023136"/>
    </source>
</evidence>
<accession>A0ABQ8GIF4</accession>
<keyword evidence="5 6" id="KW-0472">Membrane</keyword>
<dbReference type="SUPFAM" id="SSF103473">
    <property type="entry name" value="MFS general substrate transporter"/>
    <property type="match status" value="1"/>
</dbReference>
<dbReference type="EMBL" id="JAGTJR010000008">
    <property type="protein sequence ID" value="KAH7056004.1"/>
    <property type="molecule type" value="Genomic_DNA"/>
</dbReference>
<comment type="caution">
    <text evidence="7">The sequence shown here is derived from an EMBL/GenBank/DDBJ whole genome shotgun (WGS) entry which is preliminary data.</text>
</comment>
<dbReference type="PANTHER" id="PTHR43791:SF97">
    <property type="entry name" value="ALLANTOATE TRANSPORTER, PUTATIVE (AFU_ORTHOLOGUE AFUA_1G14700)-RELATED"/>
    <property type="match status" value="1"/>
</dbReference>
<proteinExistence type="predicted"/>
<feature type="transmembrane region" description="Helical" evidence="6">
    <location>
        <begin position="43"/>
        <end position="69"/>
    </location>
</feature>
<keyword evidence="2" id="KW-0813">Transport</keyword>
<dbReference type="InterPro" id="IPR011701">
    <property type="entry name" value="MFS"/>
</dbReference>
<feature type="transmembrane region" description="Helical" evidence="6">
    <location>
        <begin position="396"/>
        <end position="417"/>
    </location>
</feature>
<reference evidence="7 8" key="1">
    <citation type="journal article" date="2021" name="Nat. Commun.">
        <title>Genetic determinants of endophytism in the Arabidopsis root mycobiome.</title>
        <authorList>
            <person name="Mesny F."/>
            <person name="Miyauchi S."/>
            <person name="Thiergart T."/>
            <person name="Pickel B."/>
            <person name="Atanasova L."/>
            <person name="Karlsson M."/>
            <person name="Huettel B."/>
            <person name="Barry K.W."/>
            <person name="Haridas S."/>
            <person name="Chen C."/>
            <person name="Bauer D."/>
            <person name="Andreopoulos W."/>
            <person name="Pangilinan J."/>
            <person name="LaButti K."/>
            <person name="Riley R."/>
            <person name="Lipzen A."/>
            <person name="Clum A."/>
            <person name="Drula E."/>
            <person name="Henrissat B."/>
            <person name="Kohler A."/>
            <person name="Grigoriev I.V."/>
            <person name="Martin F.M."/>
            <person name="Hacquard S."/>
        </authorList>
    </citation>
    <scope>NUCLEOTIDE SEQUENCE [LARGE SCALE GENOMIC DNA]</scope>
    <source>
        <strain evidence="7 8">MPI-SDFR-AT-0080</strain>
    </source>
</reference>
<dbReference type="InterPro" id="IPR036259">
    <property type="entry name" value="MFS_trans_sf"/>
</dbReference>
<evidence type="ECO:0000256" key="2">
    <source>
        <dbReference type="ARBA" id="ARBA00022448"/>
    </source>
</evidence>
<dbReference type="Gene3D" id="1.20.1250.20">
    <property type="entry name" value="MFS general substrate transporter like domains"/>
    <property type="match status" value="2"/>
</dbReference>
<dbReference type="Pfam" id="PF07690">
    <property type="entry name" value="MFS_1"/>
    <property type="match status" value="1"/>
</dbReference>
<feature type="transmembrane region" description="Helical" evidence="6">
    <location>
        <begin position="81"/>
        <end position="102"/>
    </location>
</feature>
<organism evidence="7 8">
    <name type="scientific">Macrophomina phaseolina</name>
    <dbReference type="NCBI Taxonomy" id="35725"/>
    <lineage>
        <taxon>Eukaryota</taxon>
        <taxon>Fungi</taxon>
        <taxon>Dikarya</taxon>
        <taxon>Ascomycota</taxon>
        <taxon>Pezizomycotina</taxon>
        <taxon>Dothideomycetes</taxon>
        <taxon>Dothideomycetes incertae sedis</taxon>
        <taxon>Botryosphaeriales</taxon>
        <taxon>Botryosphaeriaceae</taxon>
        <taxon>Macrophomina</taxon>
    </lineage>
</organism>
<evidence type="ECO:0000313" key="8">
    <source>
        <dbReference type="Proteomes" id="UP000774617"/>
    </source>
</evidence>
<evidence type="ECO:0000256" key="4">
    <source>
        <dbReference type="ARBA" id="ARBA00022989"/>
    </source>
</evidence>
<feature type="transmembrane region" description="Helical" evidence="6">
    <location>
        <begin position="140"/>
        <end position="160"/>
    </location>
</feature>
<evidence type="ECO:0000256" key="6">
    <source>
        <dbReference type="SAM" id="Phobius"/>
    </source>
</evidence>
<gene>
    <name evidence="7" type="ORF">B0J12DRAFT_569530</name>
</gene>
<evidence type="ECO:0000256" key="3">
    <source>
        <dbReference type="ARBA" id="ARBA00022692"/>
    </source>
</evidence>
<keyword evidence="3 6" id="KW-0812">Transmembrane</keyword>
<evidence type="ECO:0000256" key="1">
    <source>
        <dbReference type="ARBA" id="ARBA00004141"/>
    </source>
</evidence>
<feature type="transmembrane region" description="Helical" evidence="6">
    <location>
        <begin position="201"/>
        <end position="221"/>
    </location>
</feature>